<evidence type="ECO:0000313" key="1">
    <source>
        <dbReference type="EMBL" id="GFD55866.1"/>
    </source>
</evidence>
<dbReference type="EMBL" id="BKCJ011822739">
    <property type="protein sequence ID" value="GFD55866.1"/>
    <property type="molecule type" value="Genomic_DNA"/>
</dbReference>
<comment type="caution">
    <text evidence="1">The sequence shown here is derived from an EMBL/GenBank/DDBJ whole genome shotgun (WGS) entry which is preliminary data.</text>
</comment>
<gene>
    <name evidence="1" type="ORF">Tci_927835</name>
</gene>
<sequence length="65" mass="6546">MPRAAPISADVYRAGVSLRQGGCHLGCSNVGAQPLAGSLNALRNPDCRRPSVVSQCTASGPEPGA</sequence>
<feature type="non-terminal residue" evidence="1">
    <location>
        <position position="65"/>
    </location>
</feature>
<protein>
    <submittedName>
        <fullName evidence="1">Uncharacterized protein</fullName>
    </submittedName>
</protein>
<reference evidence="1" key="1">
    <citation type="journal article" date="2019" name="Sci. Rep.">
        <title>Draft genome of Tanacetum cinerariifolium, the natural source of mosquito coil.</title>
        <authorList>
            <person name="Yamashiro T."/>
            <person name="Shiraishi A."/>
            <person name="Satake H."/>
            <person name="Nakayama K."/>
        </authorList>
    </citation>
    <scope>NUCLEOTIDE SEQUENCE</scope>
</reference>
<organism evidence="1">
    <name type="scientific">Tanacetum cinerariifolium</name>
    <name type="common">Dalmatian daisy</name>
    <name type="synonym">Chrysanthemum cinerariifolium</name>
    <dbReference type="NCBI Taxonomy" id="118510"/>
    <lineage>
        <taxon>Eukaryota</taxon>
        <taxon>Viridiplantae</taxon>
        <taxon>Streptophyta</taxon>
        <taxon>Embryophyta</taxon>
        <taxon>Tracheophyta</taxon>
        <taxon>Spermatophyta</taxon>
        <taxon>Magnoliopsida</taxon>
        <taxon>eudicotyledons</taxon>
        <taxon>Gunneridae</taxon>
        <taxon>Pentapetalae</taxon>
        <taxon>asterids</taxon>
        <taxon>campanulids</taxon>
        <taxon>Asterales</taxon>
        <taxon>Asteraceae</taxon>
        <taxon>Asteroideae</taxon>
        <taxon>Anthemideae</taxon>
        <taxon>Anthemidinae</taxon>
        <taxon>Tanacetum</taxon>
    </lineage>
</organism>
<accession>A0A699XDD8</accession>
<proteinExistence type="predicted"/>
<name>A0A699XDD8_TANCI</name>
<dbReference type="AlphaFoldDB" id="A0A699XDD8"/>